<dbReference type="SUPFAM" id="SSF51905">
    <property type="entry name" value="FAD/NAD(P)-binding domain"/>
    <property type="match status" value="1"/>
</dbReference>
<sequence>MTKLQSDAQPHAPGQTVIIVGLGIAGLTAAIECHRKGLRVIGLEKKPDINRLGDIIGLSGNSVRILAAWKDSDSLDDMITEDITCDVAALELLDTEGTRRFAMPYNPQNPIQGHLFRRTGLVNMLYQHAQQLGIDLRFGVPVDGYWENKDEAGVYANDEKITGHCVVAADGSHSKARVIVTGENPPPDDTGVIAYRTIFDAHEIADVPEAQWLLKQSPGQDVFQMYYGKDTMVAMGTAARGRYIHWGCALRGMLTETTEAWMQPASPEVVLKSLQDWPAGKRLSAIVASTPPGRCFNQSLINRPPLSRWVSTGGRMVVIGDAAHSFLPYAGQGGNQGIEDAAVLAICLERSGEDVPLALRAMEKIRHQRVSLIQKGSAEAGDSFLNAAWESSATDRPTAYLHQAWVYTHDCVKHAHEEYDKAADAVKNGREYIPTNIPADGKFRQEGNQGDMV</sequence>
<accession>A0A6M8PID7</accession>
<evidence type="ECO:0000256" key="2">
    <source>
        <dbReference type="ARBA" id="ARBA00022630"/>
    </source>
</evidence>
<organism evidence="7">
    <name type="scientific">Aspergillus sp. FM242</name>
    <dbReference type="NCBI Taxonomy" id="2741095"/>
    <lineage>
        <taxon>Eukaryota</taxon>
        <taxon>Fungi</taxon>
        <taxon>Dikarya</taxon>
        <taxon>Ascomycota</taxon>
        <taxon>Pezizomycotina</taxon>
        <taxon>Eurotiomycetes</taxon>
        <taxon>Eurotiomycetidae</taxon>
        <taxon>Eurotiales</taxon>
        <taxon>Aspergillaceae</taxon>
        <taxon>Aspergillus</taxon>
    </lineage>
</organism>
<dbReference type="InterPro" id="IPR002938">
    <property type="entry name" value="FAD-bd"/>
</dbReference>
<dbReference type="Gene3D" id="3.50.50.60">
    <property type="entry name" value="FAD/NAD(P)-binding domain"/>
    <property type="match status" value="1"/>
</dbReference>
<evidence type="ECO:0000259" key="6">
    <source>
        <dbReference type="Pfam" id="PF01494"/>
    </source>
</evidence>
<dbReference type="PRINTS" id="PR00420">
    <property type="entry name" value="RNGMNOXGNASE"/>
</dbReference>
<dbReference type="GO" id="GO:0004497">
    <property type="term" value="F:monooxygenase activity"/>
    <property type="evidence" value="ECO:0007669"/>
    <property type="project" value="UniProtKB-KW"/>
</dbReference>
<keyword evidence="2" id="KW-0285">Flavoprotein</keyword>
<dbReference type="PANTHER" id="PTHR13789">
    <property type="entry name" value="MONOOXYGENASE"/>
    <property type="match status" value="1"/>
</dbReference>
<keyword evidence="4" id="KW-0560">Oxidoreductase</keyword>
<dbReference type="EMBL" id="MT457561">
    <property type="protein sequence ID" value="QKG86303.1"/>
    <property type="molecule type" value="Genomic_DNA"/>
</dbReference>
<evidence type="ECO:0000313" key="7">
    <source>
        <dbReference type="EMBL" id="QKG86303.1"/>
    </source>
</evidence>
<keyword evidence="3" id="KW-0274">FAD</keyword>
<dbReference type="GO" id="GO:0071949">
    <property type="term" value="F:FAD binding"/>
    <property type="evidence" value="ECO:0007669"/>
    <property type="project" value="InterPro"/>
</dbReference>
<keyword evidence="5 7" id="KW-0503">Monooxygenase</keyword>
<name>A0A6M8PID7_9EURO</name>
<protein>
    <submittedName>
        <fullName evidence="7">Flavin monooxygenase</fullName>
    </submittedName>
</protein>
<dbReference type="InterPro" id="IPR036188">
    <property type="entry name" value="FAD/NAD-bd_sf"/>
</dbReference>
<dbReference type="PANTHER" id="PTHR13789:SF236">
    <property type="entry name" value="MONOOXYGENASE, PUTATIVE (AFU_ORTHOLOGUE AFUA_6G12060)-RELATED"/>
    <property type="match status" value="1"/>
</dbReference>
<evidence type="ECO:0000256" key="3">
    <source>
        <dbReference type="ARBA" id="ARBA00022827"/>
    </source>
</evidence>
<dbReference type="Gene3D" id="3.30.9.30">
    <property type="match status" value="1"/>
</dbReference>
<dbReference type="InterPro" id="IPR050493">
    <property type="entry name" value="FAD-dep_Monooxygenase_BioMet"/>
</dbReference>
<evidence type="ECO:0000256" key="1">
    <source>
        <dbReference type="ARBA" id="ARBA00007992"/>
    </source>
</evidence>
<comment type="similarity">
    <text evidence="1">Belongs to the paxM FAD-dependent monooxygenase family.</text>
</comment>
<evidence type="ECO:0000256" key="4">
    <source>
        <dbReference type="ARBA" id="ARBA00023002"/>
    </source>
</evidence>
<feature type="domain" description="FAD-binding" evidence="6">
    <location>
        <begin position="16"/>
        <end position="348"/>
    </location>
</feature>
<proteinExistence type="inferred from homology"/>
<evidence type="ECO:0000256" key="5">
    <source>
        <dbReference type="ARBA" id="ARBA00023033"/>
    </source>
</evidence>
<dbReference type="AlphaFoldDB" id="A0A6M8PID7"/>
<dbReference type="Pfam" id="PF01494">
    <property type="entry name" value="FAD_binding_3"/>
    <property type="match status" value="1"/>
</dbReference>
<gene>
    <name evidence="7" type="primary">NotB</name>
</gene>
<reference evidence="7" key="1">
    <citation type="journal article" date="2020" name="Org. Lett.">
        <title>Waikikiamides A-C: Complex Diketopiperazine Dimer and Diketopiperazine-Polyketide Hybrids from a Hawaiian Marine Fungal Strain Aspergillus sp. FM242.</title>
        <authorList>
            <person name="Wang F."/>
            <person name="Sarotti A.M."/>
            <person name="Jiang G."/>
            <person name="Huguet-Tapia J.C."/>
            <person name="Zheng S.L."/>
            <person name="Wu X."/>
            <person name="Li C."/>
            <person name="Ding Y."/>
            <person name="Cao S."/>
        </authorList>
    </citation>
    <scope>NUCLEOTIDE SEQUENCE</scope>
    <source>
        <strain evidence="7">FM242</strain>
    </source>
</reference>